<evidence type="ECO:0000256" key="1">
    <source>
        <dbReference type="ARBA" id="ARBA00012513"/>
    </source>
</evidence>
<dbReference type="EMBL" id="JAPDFW010000103">
    <property type="protein sequence ID" value="KAJ5069523.1"/>
    <property type="molecule type" value="Genomic_DNA"/>
</dbReference>
<organism evidence="11 12">
    <name type="scientific">Anaeramoeba ignava</name>
    <name type="common">Anaerobic marine amoeba</name>
    <dbReference type="NCBI Taxonomy" id="1746090"/>
    <lineage>
        <taxon>Eukaryota</taxon>
        <taxon>Metamonada</taxon>
        <taxon>Anaeramoebidae</taxon>
        <taxon>Anaeramoeba</taxon>
    </lineage>
</organism>
<dbReference type="AlphaFoldDB" id="A0A9Q0R7N7"/>
<dbReference type="Gene3D" id="1.10.510.10">
    <property type="entry name" value="Transferase(Phosphotransferase) domain 1"/>
    <property type="match status" value="1"/>
</dbReference>
<keyword evidence="3" id="KW-0808">Transferase</keyword>
<dbReference type="InterPro" id="IPR047916">
    <property type="entry name" value="TTBK_Asator-like_STKc"/>
</dbReference>
<feature type="region of interest" description="Disordered" evidence="9">
    <location>
        <begin position="326"/>
        <end position="355"/>
    </location>
</feature>
<dbReference type="PANTHER" id="PTHR11909">
    <property type="entry name" value="CASEIN KINASE-RELATED"/>
    <property type="match status" value="1"/>
</dbReference>
<evidence type="ECO:0000256" key="2">
    <source>
        <dbReference type="ARBA" id="ARBA00022527"/>
    </source>
</evidence>
<name>A0A9Q0R7N7_ANAIG</name>
<evidence type="ECO:0000256" key="8">
    <source>
        <dbReference type="SAM" id="Coils"/>
    </source>
</evidence>
<reference evidence="11" key="1">
    <citation type="submission" date="2022-10" db="EMBL/GenBank/DDBJ databases">
        <title>Novel sulphate-reducing endosymbionts in the free-living metamonad Anaeramoeba.</title>
        <authorList>
            <person name="Jerlstrom-Hultqvist J."/>
            <person name="Cepicka I."/>
            <person name="Gallot-Lavallee L."/>
            <person name="Salas-Leiva D."/>
            <person name="Curtis B.A."/>
            <person name="Zahonova K."/>
            <person name="Pipaliya S."/>
            <person name="Dacks J."/>
            <person name="Roger A.J."/>
        </authorList>
    </citation>
    <scope>NUCLEOTIDE SEQUENCE</scope>
    <source>
        <strain evidence="11">BMAN</strain>
    </source>
</reference>
<keyword evidence="8" id="KW-0175">Coiled coil</keyword>
<dbReference type="InterPro" id="IPR050235">
    <property type="entry name" value="CK1_Ser-Thr_kinase"/>
</dbReference>
<evidence type="ECO:0000256" key="4">
    <source>
        <dbReference type="ARBA" id="ARBA00022741"/>
    </source>
</evidence>
<accession>A0A9Q0R7N7</accession>
<keyword evidence="5 11" id="KW-0418">Kinase</keyword>
<dbReference type="CDD" id="cd14017">
    <property type="entry name" value="STKc_TTBK"/>
    <property type="match status" value="1"/>
</dbReference>
<proteinExistence type="predicted"/>
<dbReference type="PROSITE" id="PS00107">
    <property type="entry name" value="PROTEIN_KINASE_ATP"/>
    <property type="match status" value="1"/>
</dbReference>
<protein>
    <recommendedName>
        <fullName evidence="1">non-specific serine/threonine protein kinase</fullName>
        <ecNumber evidence="1">2.7.11.1</ecNumber>
    </recommendedName>
</protein>
<evidence type="ECO:0000256" key="9">
    <source>
        <dbReference type="SAM" id="MobiDB-lite"/>
    </source>
</evidence>
<dbReference type="InterPro" id="IPR011009">
    <property type="entry name" value="Kinase-like_dom_sf"/>
</dbReference>
<dbReference type="GO" id="GO:0005524">
    <property type="term" value="F:ATP binding"/>
    <property type="evidence" value="ECO:0007669"/>
    <property type="project" value="UniProtKB-UniRule"/>
</dbReference>
<keyword evidence="2" id="KW-0723">Serine/threonine-protein kinase</keyword>
<dbReference type="OrthoDB" id="5979581at2759"/>
<keyword evidence="12" id="KW-1185">Reference proteome</keyword>
<keyword evidence="4 7" id="KW-0547">Nucleotide-binding</keyword>
<dbReference type="PROSITE" id="PS00108">
    <property type="entry name" value="PROTEIN_KINASE_ST"/>
    <property type="match status" value="1"/>
</dbReference>
<dbReference type="InterPro" id="IPR000719">
    <property type="entry name" value="Prot_kinase_dom"/>
</dbReference>
<gene>
    <name evidence="11" type="ORF">M0811_02093</name>
</gene>
<dbReference type="SUPFAM" id="SSF56112">
    <property type="entry name" value="Protein kinase-like (PK-like)"/>
    <property type="match status" value="1"/>
</dbReference>
<dbReference type="Pfam" id="PF00069">
    <property type="entry name" value="Pkinase"/>
    <property type="match status" value="1"/>
</dbReference>
<feature type="compositionally biased region" description="Basic and acidic residues" evidence="9">
    <location>
        <begin position="328"/>
        <end position="340"/>
    </location>
</feature>
<dbReference type="GO" id="GO:0004674">
    <property type="term" value="F:protein serine/threonine kinase activity"/>
    <property type="evidence" value="ECO:0007669"/>
    <property type="project" value="UniProtKB-KW"/>
</dbReference>
<evidence type="ECO:0000256" key="7">
    <source>
        <dbReference type="PROSITE-ProRule" id="PRU10141"/>
    </source>
</evidence>
<feature type="domain" description="Protein kinase" evidence="10">
    <location>
        <begin position="11"/>
        <end position="276"/>
    </location>
</feature>
<comment type="caution">
    <text evidence="11">The sequence shown here is derived from an EMBL/GenBank/DDBJ whole genome shotgun (WGS) entry which is preliminary data.</text>
</comment>
<dbReference type="Proteomes" id="UP001149090">
    <property type="component" value="Unassembled WGS sequence"/>
</dbReference>
<keyword evidence="6 7" id="KW-0067">ATP-binding</keyword>
<feature type="coiled-coil region" evidence="8">
    <location>
        <begin position="490"/>
        <end position="521"/>
    </location>
</feature>
<dbReference type="SMART" id="SM00220">
    <property type="entry name" value="S_TKc"/>
    <property type="match status" value="1"/>
</dbReference>
<dbReference type="InterPro" id="IPR017441">
    <property type="entry name" value="Protein_kinase_ATP_BS"/>
</dbReference>
<evidence type="ECO:0000256" key="3">
    <source>
        <dbReference type="ARBA" id="ARBA00022679"/>
    </source>
</evidence>
<evidence type="ECO:0000256" key="5">
    <source>
        <dbReference type="ARBA" id="ARBA00022777"/>
    </source>
</evidence>
<sequence length="529" mass="62141">MLVGTTLENRWKILNRIGYGTFGEIYKAKDNLKSQDVAIKFERSDQKRQSLKLEIAILKLLQPSKYFTEFIYCGKNEDYTFLVMELLGQNLSQLLQKNPLKKFSLSTTIRIGLEMLNAIESLHKIGFVHRDIKPSNFVIRKNIRNKNETFLVLIDFGLARSYITHEGELRKPRKKIGFRGTARYASINSHDNTELSRRDDMWSFFYVMIEFLKGNLPWRKVKDQKQIGFLKKKYNTMEIVKDLPNEFATIMEHIQSLKYEDEPDYNMIRNVLAGLFAKQEFNYEEKYDWEKPNEPNTNENTNENREINKKSTKQFLLEINEIQLPEARPQERPYKSHENQIPRTNSLGEIREKGRGRIQSWGDRITINKKRQKDPHKISILDSPRLKRVSSQDELKPSLFSFRHISTPNTGMPLNDFSSPANFCLEETKSDLTQQQTTERAILDGVFGTTSSQKESVSQHSLFSKKSELFHDPSIELIAQFEFEKRDKKQKELKKQILLQKQEKENLNQKELSKKEKKNQNSCCFCLIV</sequence>
<dbReference type="PROSITE" id="PS50011">
    <property type="entry name" value="PROTEIN_KINASE_DOM"/>
    <property type="match status" value="1"/>
</dbReference>
<evidence type="ECO:0000259" key="10">
    <source>
        <dbReference type="PROSITE" id="PS50011"/>
    </source>
</evidence>
<evidence type="ECO:0000313" key="12">
    <source>
        <dbReference type="Proteomes" id="UP001149090"/>
    </source>
</evidence>
<feature type="binding site" evidence="7">
    <location>
        <position position="40"/>
    </location>
    <ligand>
        <name>ATP</name>
        <dbReference type="ChEBI" id="CHEBI:30616"/>
    </ligand>
</feature>
<evidence type="ECO:0000313" key="11">
    <source>
        <dbReference type="EMBL" id="KAJ5069523.1"/>
    </source>
</evidence>
<dbReference type="EC" id="2.7.11.1" evidence="1"/>
<dbReference type="InterPro" id="IPR008271">
    <property type="entry name" value="Ser/Thr_kinase_AS"/>
</dbReference>
<evidence type="ECO:0000256" key="6">
    <source>
        <dbReference type="ARBA" id="ARBA00022840"/>
    </source>
</evidence>